<feature type="compositionally biased region" description="Acidic residues" evidence="9">
    <location>
        <begin position="538"/>
        <end position="547"/>
    </location>
</feature>
<dbReference type="InterPro" id="IPR044123">
    <property type="entry name" value="W2_eIF2B_epsilon"/>
</dbReference>
<dbReference type="Proteomes" id="UP001472677">
    <property type="component" value="Unassembled WGS sequence"/>
</dbReference>
<dbReference type="SUPFAM" id="SSF51161">
    <property type="entry name" value="Trimeric LpxA-like enzymes"/>
    <property type="match status" value="1"/>
</dbReference>
<evidence type="ECO:0000256" key="8">
    <source>
        <dbReference type="ARBA" id="ARBA00046432"/>
    </source>
</evidence>
<dbReference type="InterPro" id="IPR056764">
    <property type="entry name" value="LbH_EIF2B3/5"/>
</dbReference>
<dbReference type="PANTHER" id="PTHR45887">
    <property type="entry name" value="TRANSLATION INITIATION FACTOR EIF-2B SUBUNIT EPSILON"/>
    <property type="match status" value="1"/>
</dbReference>
<feature type="domain" description="W2" evidence="10">
    <location>
        <begin position="551"/>
        <end position="722"/>
    </location>
</feature>
<evidence type="ECO:0000313" key="11">
    <source>
        <dbReference type="EMBL" id="KAK8541913.1"/>
    </source>
</evidence>
<comment type="caution">
    <text evidence="11">The sequence shown here is derived from an EMBL/GenBank/DDBJ whole genome shotgun (WGS) entry which is preliminary data.</text>
</comment>
<dbReference type="SUPFAM" id="SSF48371">
    <property type="entry name" value="ARM repeat"/>
    <property type="match status" value="1"/>
</dbReference>
<dbReference type="PROSITE" id="PS51363">
    <property type="entry name" value="W2"/>
    <property type="match status" value="1"/>
</dbReference>
<dbReference type="CDD" id="cd11558">
    <property type="entry name" value="W2_eIF2B_epsilon"/>
    <property type="match status" value="1"/>
</dbReference>
<dbReference type="Gene3D" id="2.160.10.10">
    <property type="entry name" value="Hexapeptide repeat proteins"/>
    <property type="match status" value="1"/>
</dbReference>
<evidence type="ECO:0000256" key="4">
    <source>
        <dbReference type="ARBA" id="ARBA00022540"/>
    </source>
</evidence>
<dbReference type="SUPFAM" id="SSF53448">
    <property type="entry name" value="Nucleotide-diphospho-sugar transferases"/>
    <property type="match status" value="1"/>
</dbReference>
<dbReference type="InterPro" id="IPR011004">
    <property type="entry name" value="Trimer_LpxA-like_sf"/>
</dbReference>
<dbReference type="InterPro" id="IPR005835">
    <property type="entry name" value="NTP_transferase_dom"/>
</dbReference>
<gene>
    <name evidence="11" type="ORF">V6N12_014533</name>
</gene>
<keyword evidence="4" id="KW-0396">Initiation factor</keyword>
<evidence type="ECO:0000256" key="6">
    <source>
        <dbReference type="ARBA" id="ARBA00044144"/>
    </source>
</evidence>
<evidence type="ECO:0000256" key="2">
    <source>
        <dbReference type="ARBA" id="ARBA00007878"/>
    </source>
</evidence>
<dbReference type="PANTHER" id="PTHR45887:SF1">
    <property type="entry name" value="TRANSLATION INITIATION FACTOR EIF-2B SUBUNIT EPSILON"/>
    <property type="match status" value="1"/>
</dbReference>
<evidence type="ECO:0000256" key="7">
    <source>
        <dbReference type="ARBA" id="ARBA00044345"/>
    </source>
</evidence>
<evidence type="ECO:0000313" key="12">
    <source>
        <dbReference type="Proteomes" id="UP001472677"/>
    </source>
</evidence>
<dbReference type="Gene3D" id="3.90.550.10">
    <property type="entry name" value="Spore Coat Polysaccharide Biosynthesis Protein SpsA, Chain A"/>
    <property type="match status" value="1"/>
</dbReference>
<comment type="subcellular location">
    <subcellularLocation>
        <location evidence="1">Cytoplasm</location>
        <location evidence="1">Cytosol</location>
    </subcellularLocation>
</comment>
<dbReference type="SMART" id="SM00515">
    <property type="entry name" value="eIF5C"/>
    <property type="match status" value="1"/>
</dbReference>
<feature type="region of interest" description="Disordered" evidence="9">
    <location>
        <begin position="523"/>
        <end position="552"/>
    </location>
</feature>
<dbReference type="InterPro" id="IPR051956">
    <property type="entry name" value="eIF2B_epsilon"/>
</dbReference>
<sequence>MGAQKKGATARVSEDPEELARNPLQAILLADSFATTFRPITLERPKVLLPLVNIPMIDYTLAWLESAGVEEVFVFCCAHSKQVIDYLESSQWSSQPNFSVATIESHNSISAGDALRLIYERNVIHGDFVLISGDTVSNMLLTQALQEHKERKKKDANAIMTMVVKQSKPSPITQQSRLGTDELFMAINPVTKQLLCYEDKAEYSKGFISLDKTLIADNPSIILHNDKQDCYIDICSQEVLSLFTDNFDYQHLRRHFVKGLLVDDIMGYKIFTHEIHSSYAARIDNFRSYDTISKDIIQRWTYPSVPDVLCGSTAIKVERQGTYRASDVTLSRSAHVGSFTFIGQGTKIGNDTKISHSVVGEGCTIGSNVTIEGSYIWNNVTIEDGCQLRHAIVCDGVIMKSGAVLQPGVILSFKVVVGQQFVVPAYSKVSLLQQPTQQDSDEELEYADSTSGTGELQSEKLNGDIAPDLSETASELGTGGVGYIWSVFEGVQDEEWRHSVAPIPTDKLVKLMLDEDEEQLTQDGNVLSASGELKADSDDNGSEDENNEDSRDDYVFFEKEVEATFLRAVHENVKVDHAVLEVNALRLSYNMASVDCAGAIFYSMMKLAVESPHSSASELHKNAAEMITKWQKLLKSFLHDIDEEIEVILKFEEMCLESAKEFAALFPQVLHLLYDKEILQEDAILRWADEKEGADESDKVFLKRSEKFIQWLKEAEEEDDDD</sequence>
<feature type="region of interest" description="Disordered" evidence="9">
    <location>
        <begin position="434"/>
        <end position="462"/>
    </location>
</feature>
<protein>
    <recommendedName>
        <fullName evidence="6">Translation initiation factor eIF2B subunit epsilon</fullName>
    </recommendedName>
    <alternativeName>
        <fullName evidence="7">eIF2B GDP-GTP exchange factor subunit epsilon</fullName>
    </alternativeName>
</protein>
<evidence type="ECO:0000256" key="5">
    <source>
        <dbReference type="ARBA" id="ARBA00022917"/>
    </source>
</evidence>
<dbReference type="InterPro" id="IPR029044">
    <property type="entry name" value="Nucleotide-diphossugar_trans"/>
</dbReference>
<keyword evidence="3" id="KW-0963">Cytoplasm</keyword>
<dbReference type="Pfam" id="PF02020">
    <property type="entry name" value="W2"/>
    <property type="match status" value="1"/>
</dbReference>
<dbReference type="CDD" id="cd05787">
    <property type="entry name" value="LbH_eIF2B_epsilon"/>
    <property type="match status" value="1"/>
</dbReference>
<keyword evidence="12" id="KW-1185">Reference proteome</keyword>
<dbReference type="EMBL" id="JBBPBM010000024">
    <property type="protein sequence ID" value="KAK8541913.1"/>
    <property type="molecule type" value="Genomic_DNA"/>
</dbReference>
<dbReference type="Gene3D" id="1.25.40.180">
    <property type="match status" value="1"/>
</dbReference>
<organism evidence="11 12">
    <name type="scientific">Hibiscus sabdariffa</name>
    <name type="common">roselle</name>
    <dbReference type="NCBI Taxonomy" id="183260"/>
    <lineage>
        <taxon>Eukaryota</taxon>
        <taxon>Viridiplantae</taxon>
        <taxon>Streptophyta</taxon>
        <taxon>Embryophyta</taxon>
        <taxon>Tracheophyta</taxon>
        <taxon>Spermatophyta</taxon>
        <taxon>Magnoliopsida</taxon>
        <taxon>eudicotyledons</taxon>
        <taxon>Gunneridae</taxon>
        <taxon>Pentapetalae</taxon>
        <taxon>rosids</taxon>
        <taxon>malvids</taxon>
        <taxon>Malvales</taxon>
        <taxon>Malvaceae</taxon>
        <taxon>Malvoideae</taxon>
        <taxon>Hibiscus</taxon>
    </lineage>
</organism>
<dbReference type="CDD" id="cd04197">
    <property type="entry name" value="eIF-2B_epsilon_N"/>
    <property type="match status" value="1"/>
</dbReference>
<evidence type="ECO:0000259" key="10">
    <source>
        <dbReference type="PROSITE" id="PS51363"/>
    </source>
</evidence>
<dbReference type="InterPro" id="IPR003307">
    <property type="entry name" value="W2_domain"/>
</dbReference>
<evidence type="ECO:0000256" key="1">
    <source>
        <dbReference type="ARBA" id="ARBA00004514"/>
    </source>
</evidence>
<dbReference type="InterPro" id="IPR016024">
    <property type="entry name" value="ARM-type_fold"/>
</dbReference>
<accession>A0ABR2DKH3</accession>
<dbReference type="Pfam" id="PF00483">
    <property type="entry name" value="NTP_transferase"/>
    <property type="match status" value="1"/>
</dbReference>
<evidence type="ECO:0000256" key="3">
    <source>
        <dbReference type="ARBA" id="ARBA00022490"/>
    </source>
</evidence>
<evidence type="ECO:0000256" key="9">
    <source>
        <dbReference type="SAM" id="MobiDB-lite"/>
    </source>
</evidence>
<comment type="similarity">
    <text evidence="2">Belongs to the eIF-2B gamma/epsilon subunits family.</text>
</comment>
<proteinExistence type="inferred from homology"/>
<comment type="subunit">
    <text evidence="8">Component of the translation initiation factor 2B (eIF2B) complex which is a heterodecamer of two sets of five different subunits: alpha, beta, gamma, delta and epsilon. Subunits alpha, beta and delta comprise a regulatory subcomplex and subunits epsilon and gamma comprise a catalytic subcomplex. Within the complex, the hexameric regulatory complex resides at the center, with the two heterodimeric catalytic subcomplexes bound on opposite sides.</text>
</comment>
<reference evidence="11 12" key="1">
    <citation type="journal article" date="2024" name="G3 (Bethesda)">
        <title>Genome assembly of Hibiscus sabdariffa L. provides insights into metabolisms of medicinal natural products.</title>
        <authorList>
            <person name="Kim T."/>
        </authorList>
    </citation>
    <scope>NUCLEOTIDE SEQUENCE [LARGE SCALE GENOMIC DNA]</scope>
    <source>
        <strain evidence="11">TK-2024</strain>
        <tissue evidence="11">Old leaves</tissue>
    </source>
</reference>
<name>A0ABR2DKH3_9ROSI</name>
<keyword evidence="5" id="KW-0648">Protein biosynthesis</keyword>
<dbReference type="Pfam" id="PF25084">
    <property type="entry name" value="LbH_EIF2B"/>
    <property type="match status" value="1"/>
</dbReference>
<dbReference type="InterPro" id="IPR035543">
    <property type="entry name" value="eIF-2B_epsilon_N"/>
</dbReference>